<dbReference type="PANTHER" id="PTHR13767">
    <property type="entry name" value="TRNA-PSEUDOURIDINE SYNTHASE"/>
    <property type="match status" value="1"/>
</dbReference>
<dbReference type="Pfam" id="PF01509">
    <property type="entry name" value="TruB_N"/>
    <property type="match status" value="1"/>
</dbReference>
<evidence type="ECO:0000256" key="3">
    <source>
        <dbReference type="ARBA" id="ARBA00023235"/>
    </source>
</evidence>
<dbReference type="GO" id="GO:0003723">
    <property type="term" value="F:RNA binding"/>
    <property type="evidence" value="ECO:0007669"/>
    <property type="project" value="InterPro"/>
</dbReference>
<dbReference type="EC" id="5.4.99.25" evidence="1"/>
<dbReference type="AlphaFoldDB" id="A0A160TAZ9"/>
<dbReference type="PANTHER" id="PTHR13767:SF2">
    <property type="entry name" value="PSEUDOURIDYLATE SYNTHASE TRUB1"/>
    <property type="match status" value="1"/>
</dbReference>
<dbReference type="SUPFAM" id="SSF55120">
    <property type="entry name" value="Pseudouridine synthase"/>
    <property type="match status" value="1"/>
</dbReference>
<dbReference type="InterPro" id="IPR015240">
    <property type="entry name" value="tRNA_sdUridine_synth_fam1_C"/>
</dbReference>
<dbReference type="InterPro" id="IPR002501">
    <property type="entry name" value="PsdUridine_synth_N"/>
</dbReference>
<dbReference type="EMBL" id="CZQC01000029">
    <property type="protein sequence ID" value="CUS40931.1"/>
    <property type="molecule type" value="Genomic_DNA"/>
</dbReference>
<dbReference type="InterPro" id="IPR014780">
    <property type="entry name" value="tRNA_psdUridine_synth_TruB"/>
</dbReference>
<dbReference type="CDD" id="cd02573">
    <property type="entry name" value="PseudoU_synth_EcTruB"/>
    <property type="match status" value="1"/>
</dbReference>
<evidence type="ECO:0000259" key="6">
    <source>
        <dbReference type="Pfam" id="PF16198"/>
    </source>
</evidence>
<dbReference type="GO" id="GO:0016829">
    <property type="term" value="F:lyase activity"/>
    <property type="evidence" value="ECO:0007669"/>
    <property type="project" value="UniProtKB-KW"/>
</dbReference>
<dbReference type="Gene3D" id="2.30.130.10">
    <property type="entry name" value="PUA domain"/>
    <property type="match status" value="1"/>
</dbReference>
<dbReference type="Pfam" id="PF09157">
    <property type="entry name" value="TruB-C_2"/>
    <property type="match status" value="1"/>
</dbReference>
<dbReference type="Pfam" id="PF16198">
    <property type="entry name" value="TruB_C_2"/>
    <property type="match status" value="1"/>
</dbReference>
<evidence type="ECO:0000313" key="7">
    <source>
        <dbReference type="EMBL" id="CUS40931.1"/>
    </source>
</evidence>
<dbReference type="InterPro" id="IPR032819">
    <property type="entry name" value="TruB_C"/>
</dbReference>
<dbReference type="GO" id="GO:0160148">
    <property type="term" value="F:tRNA pseudouridine(55) synthase activity"/>
    <property type="evidence" value="ECO:0007669"/>
    <property type="project" value="UniProtKB-EC"/>
</dbReference>
<dbReference type="InterPro" id="IPR036974">
    <property type="entry name" value="PUA_sf"/>
</dbReference>
<accession>A0A160TAZ9</accession>
<dbReference type="HAMAP" id="MF_01080">
    <property type="entry name" value="TruB_bact"/>
    <property type="match status" value="1"/>
</dbReference>
<name>A0A160TAZ9_9ZZZZ</name>
<dbReference type="GO" id="GO:1990481">
    <property type="term" value="P:mRNA pseudouridine synthesis"/>
    <property type="evidence" value="ECO:0007669"/>
    <property type="project" value="TreeGrafter"/>
</dbReference>
<gene>
    <name evidence="7" type="ORF">MGWOODY_Tha1582</name>
</gene>
<keyword evidence="2" id="KW-0819">tRNA processing</keyword>
<dbReference type="CDD" id="cd21152">
    <property type="entry name" value="PUA_TruB_bacterial"/>
    <property type="match status" value="1"/>
</dbReference>
<proteinExistence type="inferred from homology"/>
<keyword evidence="3" id="KW-0413">Isomerase</keyword>
<dbReference type="InterPro" id="IPR020103">
    <property type="entry name" value="PsdUridine_synth_cat_dom_sf"/>
</dbReference>
<sequence length="324" mass="35220">MGRNSSRRKKGRDISGIIVVNKPYGASSNHVLQQVKTLFNANKAGHTGALDPLATGLLPICLGEATKFSQLLLESDKAYDTTATLGEIRSTGDAEGEVLKQAPIPVLAEDDIEEILTKFRGNVEQVPPMFSALKLDGKPLYKLARKGVMSDEEMRAVAEKKRRTIQINSLVLNEFGTDTIQLSVQCSKGTYIRTLVEDIGEAIGSGAYVSRLHRTQSGPYHAEQMVTLEELERIAEEGGEAALDALLLPAYTALPESWPKIELNEADATKILHGQAVSTGLKDTPSVQLWAVGSGVSELLGIGRIKNKGIRPQRLLQERIPKLD</sequence>
<dbReference type="NCBIfam" id="TIGR00431">
    <property type="entry name" value="TruB"/>
    <property type="match status" value="1"/>
</dbReference>
<evidence type="ECO:0000256" key="2">
    <source>
        <dbReference type="ARBA" id="ARBA00022694"/>
    </source>
</evidence>
<feature type="domain" description="tRNA pseudouridine synthase II TruB subfamily 1 C-terminal" evidence="5">
    <location>
        <begin position="259"/>
        <end position="316"/>
    </location>
</feature>
<evidence type="ECO:0000256" key="1">
    <source>
        <dbReference type="ARBA" id="ARBA00012787"/>
    </source>
</evidence>
<feature type="domain" description="Pseudouridine synthase II N-terminal" evidence="4">
    <location>
        <begin position="36"/>
        <end position="192"/>
    </location>
</feature>
<evidence type="ECO:0000259" key="5">
    <source>
        <dbReference type="Pfam" id="PF09157"/>
    </source>
</evidence>
<protein>
    <recommendedName>
        <fullName evidence="1">tRNA pseudouridine(55) synthase</fullName>
        <ecNumber evidence="1">5.4.99.25</ecNumber>
    </recommendedName>
</protein>
<feature type="domain" description="tRNA pseudouridylate synthase B C-terminal" evidence="6">
    <location>
        <begin position="193"/>
        <end position="254"/>
    </location>
</feature>
<dbReference type="Gene3D" id="3.30.2350.10">
    <property type="entry name" value="Pseudouridine synthase"/>
    <property type="match status" value="1"/>
</dbReference>
<organism evidence="7">
    <name type="scientific">hydrothermal vent metagenome</name>
    <dbReference type="NCBI Taxonomy" id="652676"/>
    <lineage>
        <taxon>unclassified sequences</taxon>
        <taxon>metagenomes</taxon>
        <taxon>ecological metagenomes</taxon>
    </lineage>
</organism>
<evidence type="ECO:0000259" key="4">
    <source>
        <dbReference type="Pfam" id="PF01509"/>
    </source>
</evidence>
<dbReference type="GO" id="GO:0006400">
    <property type="term" value="P:tRNA modification"/>
    <property type="evidence" value="ECO:0007669"/>
    <property type="project" value="TreeGrafter"/>
</dbReference>
<reference evidence="7" key="1">
    <citation type="submission" date="2015-10" db="EMBL/GenBank/DDBJ databases">
        <authorList>
            <person name="Gilbert D.G."/>
        </authorList>
    </citation>
    <scope>NUCLEOTIDE SEQUENCE</scope>
</reference>
<keyword evidence="7" id="KW-0456">Lyase</keyword>